<evidence type="ECO:0000256" key="1">
    <source>
        <dbReference type="SAM" id="SignalP"/>
    </source>
</evidence>
<evidence type="ECO:0000313" key="4">
    <source>
        <dbReference type="Proteomes" id="UP000199672"/>
    </source>
</evidence>
<organism evidence="3 4">
    <name type="scientific">Flavobacterium phragmitis</name>
    <dbReference type="NCBI Taxonomy" id="739143"/>
    <lineage>
        <taxon>Bacteria</taxon>
        <taxon>Pseudomonadati</taxon>
        <taxon>Bacteroidota</taxon>
        <taxon>Flavobacteriia</taxon>
        <taxon>Flavobacteriales</taxon>
        <taxon>Flavobacteriaceae</taxon>
        <taxon>Flavobacterium</taxon>
    </lineage>
</organism>
<feature type="chain" id="PRO_5011549328" description="PA14 domain-containing protein" evidence="1">
    <location>
        <begin position="19"/>
        <end position="1671"/>
    </location>
</feature>
<keyword evidence="1" id="KW-0732">Signal</keyword>
<protein>
    <recommendedName>
        <fullName evidence="2">PA14 domain-containing protein</fullName>
    </recommendedName>
</protein>
<feature type="domain" description="PA14" evidence="2">
    <location>
        <begin position="845"/>
        <end position="1000"/>
    </location>
</feature>
<dbReference type="RefSeq" id="WP_091499405.1">
    <property type="nucleotide sequence ID" value="NZ_FOMH01000023.1"/>
</dbReference>
<evidence type="ECO:0000259" key="2">
    <source>
        <dbReference type="PROSITE" id="PS51820"/>
    </source>
</evidence>
<dbReference type="InterPro" id="IPR037524">
    <property type="entry name" value="PA14/GLEYA"/>
</dbReference>
<dbReference type="SUPFAM" id="SSF56988">
    <property type="entry name" value="Anthrax protective antigen"/>
    <property type="match status" value="1"/>
</dbReference>
<dbReference type="EMBL" id="FOMH01000023">
    <property type="protein sequence ID" value="SFE12140.1"/>
    <property type="molecule type" value="Genomic_DNA"/>
</dbReference>
<dbReference type="OrthoDB" id="1652165at2"/>
<sequence>MKKTLLLILFLLPFLGFSQTDLVTWDNGDNFNAHVLASTSQVASSPMTGSNLQIIDYVGFSGSHWPGGTSIDPSKYIQISIKAQAGYKIDLSSLKYAYFPYDGEQGCRKYQVRYSKNSSFPSNGTLLLDNQNPSISGKNNVSINFPTGVTLLPEETLYIRFYGYDVGNIYWQDSRWGLVNSKTYEGGTYNLPTIRGTVSVNNPTLTANNDTATSVQNNFTVVNVLANDLQATNPISSVTIATPSANGTAVVNSDRTIKFTPTPGFTGTTSFTYTIGDGTNTSTATVNVTVTAPSINPLVEWKGTTTATATVSNPAAITGNDLVSGSKSTVVPIDYEGFKGTGWTTNFAKDDDRYFQVSATAKTGYKLKLNAFNFTYNGESQVDVQRYQVRYSKDNFATSYLLLDEATTTGKVNKSLSLANLTLTAGETLTIRIYGYKLKVYGNLGAPIFLANSHTIVTANGNTVPTITGTVLNYDASDINANDDNVSTKKNRSITINALNNDTAGTSAITNVSVTQPVSGQGTVSINPDRSFTFNPGNNFTGATFFTYTISNSTKSSTATVFVNVEEFTPSLVIWNGLSQQPIAAVSDTNVTASNISATGMSFGPNEYGEFRVNNIPATLDYSKYVQVSVAPKAGYKLDLTKFKFTYSSPSNGDSGPKKYQVRYSTDSSFPGNGIALITETNAVLDTQTTVSANFPAGVVATQNQSVYIRLYVYDNTTGYTDYHLIHDNGGELGPTIEGIVSDINTLTANYDTATTVANQAVTIPVLDNDIRGNLPLQPIVISTQSTNGTATVSGENIIFTPANGFVGETSFVYTLSNGSTYSSAAVFVTVTAPPCIASSTPGINYWKGYVYTFANGGTPATTTYVGSVAEKANFDRNVGEGTITGDSTAEPNNFCGTVPSNYFLVRYYMQVNITTEEIYNFTIGADDGVRLYIDGSLVTGLTTGWGGSNSYAKYAALHNLTVGTHTFLLEYYENAGSSRVSFSYAPIKGNPALPFGDKKWNVYCFTTLNITGNGTNTKVNIPANSYAGMYEDPLTNVNSETYWNSSRSPSAYSGWQGAPISDDDFTVTYKRKGFPCGRYQIQLAKCDDVGEIYLNGQQIYLQNGYTTALSNVGIYVLNSASEVEIRLGERGGNANIAVNFVPVPTVYDGTGTPTPGSGIEINSNVTLTSDLTVCSCTVNENAKLTVKEGVTLTVDEDIKVKTGGKLLIESGGSLLQTSTSKNMFSGDADSFEIQRKTLMRRYDATYWSMPVEKTGFEMYDLSPLTLFDKYFHLNTSGTASAWEIIYNGKKEMLTGFGYSIRAPQTFSITDREEFKAVFKGTPNNGDININVAQGKWNLIGNPYPSAIYAAQFLADNSGVGTLYFWAHTNLPQKGADGLYHYNDDFVAVNSLGNTEVGNGITFDGYIGTAQGFIIKPPTNTIVYNNGQREKGNNTQFFKTAASDIERHRIWLNISDKKDVFKQILVGYATGATNTLDADFDAVSMSANTLVDFYSINSSKKLVIQGRTLPFNNADVVTFGYMVSKQGDYTISIDHADGIFNNGQDIYLEDKTTGKITNLRLADYTFTSAAGTFNSRFVMRYTNKTLGVDDFENGEDGVLVSVKSKTINVNSAVQNISEVQIYNIGGQSLYTNNKIDSNDLQISNLQSSNQVLLVKVILENGAVVTKKIIFN</sequence>
<dbReference type="Pfam" id="PF17963">
    <property type="entry name" value="Big_9"/>
    <property type="match status" value="3"/>
</dbReference>
<dbReference type="Proteomes" id="UP000199672">
    <property type="component" value="Unassembled WGS sequence"/>
</dbReference>
<feature type="signal peptide" evidence="1">
    <location>
        <begin position="1"/>
        <end position="18"/>
    </location>
</feature>
<reference evidence="4" key="1">
    <citation type="submission" date="2016-10" db="EMBL/GenBank/DDBJ databases">
        <authorList>
            <person name="Varghese N."/>
            <person name="Submissions S."/>
        </authorList>
    </citation>
    <scope>NUCLEOTIDE SEQUENCE [LARGE SCALE GENOMIC DNA]</scope>
    <source>
        <strain evidence="4">CGMCC 1.10370</strain>
    </source>
</reference>
<accession>A0A1I1Y2Y4</accession>
<dbReference type="STRING" id="739143.SAMN05216297_1233"/>
<dbReference type="Gene3D" id="2.60.40.3440">
    <property type="match status" value="3"/>
</dbReference>
<gene>
    <name evidence="3" type="ORF">SAMN05216297_1233</name>
</gene>
<evidence type="ECO:0000313" key="3">
    <source>
        <dbReference type="EMBL" id="SFE12140.1"/>
    </source>
</evidence>
<dbReference type="PROSITE" id="PS51820">
    <property type="entry name" value="PA14"/>
    <property type="match status" value="1"/>
</dbReference>
<name>A0A1I1Y2Y4_9FLAO</name>
<keyword evidence="4" id="KW-1185">Reference proteome</keyword>
<dbReference type="NCBIfam" id="NF033708">
    <property type="entry name" value="T9SS_Cterm_ChiA"/>
    <property type="match status" value="1"/>
</dbReference>
<proteinExistence type="predicted"/>
<dbReference type="NCBIfam" id="NF012211">
    <property type="entry name" value="tand_rpt_95"/>
    <property type="match status" value="3"/>
</dbReference>